<comment type="similarity">
    <text evidence="1">Belongs to the flavin monoamine oxidase family.</text>
</comment>
<dbReference type="Pfam" id="PF01593">
    <property type="entry name" value="Amino_oxidase"/>
    <property type="match status" value="1"/>
</dbReference>
<evidence type="ECO:0000313" key="3">
    <source>
        <dbReference type="EMBL" id="XDO02251.1"/>
    </source>
</evidence>
<accession>A0AB39JEZ5</accession>
<dbReference type="GO" id="GO:0016491">
    <property type="term" value="F:oxidoreductase activity"/>
    <property type="evidence" value="ECO:0007669"/>
    <property type="project" value="InterPro"/>
</dbReference>
<proteinExistence type="inferred from homology"/>
<protein>
    <submittedName>
        <fullName evidence="3">Amino-Oxidase Family Protein</fullName>
    </submittedName>
</protein>
<dbReference type="InterPro" id="IPR050703">
    <property type="entry name" value="Flavin_MAO"/>
</dbReference>
<dbReference type="Gene3D" id="3.50.50.60">
    <property type="entry name" value="FAD/NAD(P)-binding domain"/>
    <property type="match status" value="1"/>
</dbReference>
<feature type="domain" description="Amine oxidase" evidence="2">
    <location>
        <begin position="24"/>
        <end position="396"/>
    </location>
</feature>
<organism evidence="3">
    <name type="scientific">Florenciella sp. virus SA2</name>
    <dbReference type="NCBI Taxonomy" id="3240092"/>
    <lineage>
        <taxon>Viruses</taxon>
    </lineage>
</organism>
<dbReference type="SUPFAM" id="SSF51905">
    <property type="entry name" value="FAD/NAD(P)-binding domain"/>
    <property type="match status" value="1"/>
</dbReference>
<gene>
    <name evidence="3" type="ORF">FloV-SA2_00433</name>
</gene>
<dbReference type="PANTHER" id="PTHR43563:SF1">
    <property type="entry name" value="AMINE OXIDASE [FLAVIN-CONTAINING] B"/>
    <property type="match status" value="1"/>
</dbReference>
<reference evidence="3" key="1">
    <citation type="submission" date="2024-03" db="EMBL/GenBank/DDBJ databases">
        <title>Eukaryotic viruses encode the ribosomal protein eL40.</title>
        <authorList>
            <person name="Thomy J."/>
            <person name="Schvarcz C.R."/>
            <person name="McBeain K.A."/>
            <person name="Edwards K.F."/>
            <person name="Steward G.F."/>
        </authorList>
    </citation>
    <scope>NUCLEOTIDE SEQUENCE</scope>
    <source>
        <strain evidence="3">FloV-SA2</strain>
    </source>
</reference>
<dbReference type="InterPro" id="IPR002937">
    <property type="entry name" value="Amino_oxidase"/>
</dbReference>
<sequence length="404" mass="47134">MLDVVIIGGGIGGINSALFLSKTKNTLLLDERSYWGGRLITNKQPHYEMGAARFNNNHKLLTKLINKYKLTKIKLPQSIDYLDINKELYIKDVHKLLDYYFENLVKLSKKYKSQELKKMTLFEFMNKCNNIECSEKIVSMFGYYSEIKAMNAYDALRSFGEDFVNVKYFILKDGLSKLCTKMIEDIKRQGGICKTDSFVKDVKKEDKCFLVKTQGETYKCKKVVFAIKAHQLKSFQLLSPVHKYIESVHDSELLRIYAKYPVRKNGPWFSKLRRMTTNSFLRQIIPIDYTSGLIMISYTDGEDISVYKDKKDKLLKETKIKQLIQTELSKIFKHINIPQPTYFKTHYWNVGAHHWKPNYDSKVISKKMLNPMKNVYICGESFSTKQAWIEGALETSMQVINLIH</sequence>
<dbReference type="EMBL" id="PP542043">
    <property type="protein sequence ID" value="XDO02251.1"/>
    <property type="molecule type" value="Genomic_DNA"/>
</dbReference>
<dbReference type="InterPro" id="IPR036188">
    <property type="entry name" value="FAD/NAD-bd_sf"/>
</dbReference>
<evidence type="ECO:0000259" key="2">
    <source>
        <dbReference type="Pfam" id="PF01593"/>
    </source>
</evidence>
<name>A0AB39JEZ5_9VIRU</name>
<evidence type="ECO:0000256" key="1">
    <source>
        <dbReference type="ARBA" id="ARBA00005995"/>
    </source>
</evidence>
<dbReference type="PANTHER" id="PTHR43563">
    <property type="entry name" value="AMINE OXIDASE"/>
    <property type="match status" value="1"/>
</dbReference>